<keyword evidence="3" id="KW-1185">Reference proteome</keyword>
<organism evidence="2 3">
    <name type="scientific">Agrococcus carbonis</name>
    <dbReference type="NCBI Taxonomy" id="684552"/>
    <lineage>
        <taxon>Bacteria</taxon>
        <taxon>Bacillati</taxon>
        <taxon>Actinomycetota</taxon>
        <taxon>Actinomycetes</taxon>
        <taxon>Micrococcales</taxon>
        <taxon>Microbacteriaceae</taxon>
        <taxon>Agrococcus</taxon>
    </lineage>
</organism>
<reference evidence="3" key="1">
    <citation type="submission" date="2016-10" db="EMBL/GenBank/DDBJ databases">
        <authorList>
            <person name="Varghese N."/>
            <person name="Submissions S."/>
        </authorList>
    </citation>
    <scope>NUCLEOTIDE SEQUENCE [LARGE SCALE GENOMIC DNA]</scope>
    <source>
        <strain evidence="3">DSM 22965</strain>
    </source>
</reference>
<sequence>MSAARPGPPSTAWLVVGLVALALLLTGALLPRWISAVLLAVAVVMYLRSGDRRAGDADEP</sequence>
<dbReference type="AlphaFoldDB" id="A0A1H1NBZ7"/>
<dbReference type="STRING" id="684552.SAMN04489719_1216"/>
<dbReference type="EMBL" id="LT629734">
    <property type="protein sequence ID" value="SDR95889.1"/>
    <property type="molecule type" value="Genomic_DNA"/>
</dbReference>
<accession>A0A1H1NBZ7</accession>
<name>A0A1H1NBZ7_9MICO</name>
<evidence type="ECO:0000313" key="3">
    <source>
        <dbReference type="Proteomes" id="UP000199649"/>
    </source>
</evidence>
<evidence type="ECO:0000313" key="2">
    <source>
        <dbReference type="EMBL" id="SDR95889.1"/>
    </source>
</evidence>
<evidence type="ECO:0000256" key="1">
    <source>
        <dbReference type="SAM" id="Phobius"/>
    </source>
</evidence>
<feature type="transmembrane region" description="Helical" evidence="1">
    <location>
        <begin position="12"/>
        <end position="45"/>
    </location>
</feature>
<keyword evidence="1" id="KW-0812">Transmembrane</keyword>
<dbReference type="RefSeq" id="WP_092666179.1">
    <property type="nucleotide sequence ID" value="NZ_LT629734.1"/>
</dbReference>
<dbReference type="Proteomes" id="UP000199649">
    <property type="component" value="Chromosome I"/>
</dbReference>
<keyword evidence="1" id="KW-1133">Transmembrane helix</keyword>
<proteinExistence type="predicted"/>
<protein>
    <submittedName>
        <fullName evidence="2">Uncharacterized protein</fullName>
    </submittedName>
</protein>
<gene>
    <name evidence="2" type="ORF">SAMN04489719_1216</name>
</gene>
<keyword evidence="1" id="KW-0472">Membrane</keyword>